<dbReference type="Gene3D" id="3.30.700.10">
    <property type="entry name" value="Glycoprotein, Type 4 Pilin"/>
    <property type="match status" value="1"/>
</dbReference>
<evidence type="ECO:0000256" key="1">
    <source>
        <dbReference type="ARBA" id="ARBA00004377"/>
    </source>
</evidence>
<keyword evidence="4" id="KW-0488">Methylation</keyword>
<reference evidence="13 14" key="1">
    <citation type="submission" date="2016-10" db="EMBL/GenBank/DDBJ databases">
        <authorList>
            <person name="de Groot N.N."/>
        </authorList>
    </citation>
    <scope>NUCLEOTIDE SEQUENCE [LARGE SCALE GENOMIC DNA]</scope>
    <source>
        <strain evidence="13 14">DSM 5885</strain>
    </source>
</reference>
<name>A0A1G8IJ95_9RHOO</name>
<evidence type="ECO:0000256" key="3">
    <source>
        <dbReference type="ARBA" id="ARBA00022475"/>
    </source>
</evidence>
<dbReference type="GO" id="GO:0015627">
    <property type="term" value="C:type II protein secretion system complex"/>
    <property type="evidence" value="ECO:0007669"/>
    <property type="project" value="InterPro"/>
</dbReference>
<evidence type="ECO:0000313" key="14">
    <source>
        <dbReference type="Proteomes" id="UP000198607"/>
    </source>
</evidence>
<organism evidence="13 14">
    <name type="scientific">Propionivibrio dicarboxylicus</name>
    <dbReference type="NCBI Taxonomy" id="83767"/>
    <lineage>
        <taxon>Bacteria</taxon>
        <taxon>Pseudomonadati</taxon>
        <taxon>Pseudomonadota</taxon>
        <taxon>Betaproteobacteria</taxon>
        <taxon>Rhodocyclales</taxon>
        <taxon>Rhodocyclaceae</taxon>
        <taxon>Propionivibrio</taxon>
    </lineage>
</organism>
<evidence type="ECO:0000256" key="5">
    <source>
        <dbReference type="ARBA" id="ARBA00022519"/>
    </source>
</evidence>
<evidence type="ECO:0000313" key="13">
    <source>
        <dbReference type="EMBL" id="SDI18963.1"/>
    </source>
</evidence>
<dbReference type="AlphaFoldDB" id="A0A1G8IJ95"/>
<evidence type="ECO:0000256" key="10">
    <source>
        <dbReference type="ARBA" id="ARBA00030775"/>
    </source>
</evidence>
<dbReference type="GO" id="GO:0005886">
    <property type="term" value="C:plasma membrane"/>
    <property type="evidence" value="ECO:0007669"/>
    <property type="project" value="UniProtKB-SubCell"/>
</dbReference>
<dbReference type="EMBL" id="FNCY01000014">
    <property type="protein sequence ID" value="SDI18963.1"/>
    <property type="molecule type" value="Genomic_DNA"/>
</dbReference>
<evidence type="ECO:0000256" key="7">
    <source>
        <dbReference type="ARBA" id="ARBA00022989"/>
    </source>
</evidence>
<evidence type="ECO:0000256" key="8">
    <source>
        <dbReference type="ARBA" id="ARBA00023136"/>
    </source>
</evidence>
<dbReference type="Proteomes" id="UP000198607">
    <property type="component" value="Unassembled WGS sequence"/>
</dbReference>
<accession>A0A1G8IJ95</accession>
<protein>
    <recommendedName>
        <fullName evidence="2">Type II secretion system protein H</fullName>
    </recommendedName>
    <alternativeName>
        <fullName evidence="10">General secretion pathway protein H</fullName>
    </alternativeName>
</protein>
<keyword evidence="7 11" id="KW-1133">Transmembrane helix</keyword>
<comment type="subcellular location">
    <subcellularLocation>
        <location evidence="1">Cell inner membrane</location>
        <topology evidence="1">Single-pass membrane protein</topology>
    </subcellularLocation>
</comment>
<comment type="similarity">
    <text evidence="9">Belongs to the GSP H family.</text>
</comment>
<evidence type="ECO:0000256" key="6">
    <source>
        <dbReference type="ARBA" id="ARBA00022692"/>
    </source>
</evidence>
<dbReference type="Pfam" id="PF12019">
    <property type="entry name" value="GspH"/>
    <property type="match status" value="1"/>
</dbReference>
<evidence type="ECO:0000256" key="9">
    <source>
        <dbReference type="ARBA" id="ARBA00025772"/>
    </source>
</evidence>
<sequence length="161" mass="16489">MTNASRHSVTDGFTTIELVVVIVVLGILSVAAMAKFVDRSAFETRGFADQTLAAVQYARKLAVATGRKVCVAASVGGNALTMTMASARGSSGTCTTTVTNPSLKWRTFSGVSYGGALGAVFAGDGSASGTALSFTILGDQTYTIVVETTGYVHCNPVTACE</sequence>
<proteinExistence type="inferred from homology"/>
<dbReference type="InterPro" id="IPR045584">
    <property type="entry name" value="Pilin-like"/>
</dbReference>
<dbReference type="RefSeq" id="WP_091938737.1">
    <property type="nucleotide sequence ID" value="NZ_FNCY01000014.1"/>
</dbReference>
<dbReference type="InterPro" id="IPR022346">
    <property type="entry name" value="T2SS_GspH"/>
</dbReference>
<gene>
    <name evidence="13" type="ORF">SAMN05660652_03009</name>
</gene>
<keyword evidence="8 11" id="KW-0472">Membrane</keyword>
<dbReference type="InterPro" id="IPR012902">
    <property type="entry name" value="N_methyl_site"/>
</dbReference>
<keyword evidence="5" id="KW-0997">Cell inner membrane</keyword>
<feature type="domain" description="General secretion pathway GspH" evidence="12">
    <location>
        <begin position="48"/>
        <end position="150"/>
    </location>
</feature>
<dbReference type="OrthoDB" id="5786415at2"/>
<feature type="transmembrane region" description="Helical" evidence="11">
    <location>
        <begin position="12"/>
        <end position="37"/>
    </location>
</feature>
<keyword evidence="14" id="KW-1185">Reference proteome</keyword>
<dbReference type="SUPFAM" id="SSF54523">
    <property type="entry name" value="Pili subunits"/>
    <property type="match status" value="1"/>
</dbReference>
<keyword evidence="3" id="KW-1003">Cell membrane</keyword>
<keyword evidence="6 11" id="KW-0812">Transmembrane</keyword>
<dbReference type="STRING" id="83767.SAMN05660652_03009"/>
<evidence type="ECO:0000256" key="4">
    <source>
        <dbReference type="ARBA" id="ARBA00022481"/>
    </source>
</evidence>
<dbReference type="NCBIfam" id="TIGR02532">
    <property type="entry name" value="IV_pilin_GFxxxE"/>
    <property type="match status" value="1"/>
</dbReference>
<dbReference type="GO" id="GO:0015628">
    <property type="term" value="P:protein secretion by the type II secretion system"/>
    <property type="evidence" value="ECO:0007669"/>
    <property type="project" value="InterPro"/>
</dbReference>
<evidence type="ECO:0000256" key="11">
    <source>
        <dbReference type="SAM" id="Phobius"/>
    </source>
</evidence>
<evidence type="ECO:0000259" key="12">
    <source>
        <dbReference type="Pfam" id="PF12019"/>
    </source>
</evidence>
<evidence type="ECO:0000256" key="2">
    <source>
        <dbReference type="ARBA" id="ARBA00021549"/>
    </source>
</evidence>